<evidence type="ECO:0000256" key="3">
    <source>
        <dbReference type="ARBA" id="ARBA00022676"/>
    </source>
</evidence>
<evidence type="ECO:0000256" key="1">
    <source>
        <dbReference type="ARBA" id="ARBA00004889"/>
    </source>
</evidence>
<name>A0A3B0S7X6_9ZZZZ</name>
<protein>
    <recommendedName>
        <fullName evidence="2">orotate phosphoribosyltransferase</fullName>
        <ecNumber evidence="2">2.4.2.10</ecNumber>
    </recommendedName>
</protein>
<sequence>MVSPTPFRIPKAKKHGAKALNEKEVLDEFRASDALLEGHFILSSGRHSPIFLQKMRVFQYPERTAKLCRALAEAITAKFGKVDLIISPAMGGILPGYETARALGCRAIFVEREEGEFKLRRGFEVAEGERVVMVEDIVTTGLSSRECLSTIRNYPCELLGAACLIDRSNGKADVGVPLVSLVQLDAPDYSADDLPPELAAIPAVKPGSRDLKK</sequence>
<keyword evidence="3 8" id="KW-0328">Glycosyltransferase</keyword>
<evidence type="ECO:0000313" key="8">
    <source>
        <dbReference type="EMBL" id="VAV91305.1"/>
    </source>
</evidence>
<dbReference type="InterPro" id="IPR023031">
    <property type="entry name" value="OPRT"/>
</dbReference>
<accession>A0A3B0S7X6</accession>
<dbReference type="InterPro" id="IPR029057">
    <property type="entry name" value="PRTase-like"/>
</dbReference>
<dbReference type="AlphaFoldDB" id="A0A3B0S7X6"/>
<evidence type="ECO:0000256" key="5">
    <source>
        <dbReference type="ARBA" id="ARBA00022842"/>
    </source>
</evidence>
<organism evidence="8">
    <name type="scientific">hydrothermal vent metagenome</name>
    <dbReference type="NCBI Taxonomy" id="652676"/>
    <lineage>
        <taxon>unclassified sequences</taxon>
        <taxon>metagenomes</taxon>
        <taxon>ecological metagenomes</taxon>
    </lineage>
</organism>
<evidence type="ECO:0000259" key="7">
    <source>
        <dbReference type="Pfam" id="PF00156"/>
    </source>
</evidence>
<dbReference type="EMBL" id="UOEF01000120">
    <property type="protein sequence ID" value="VAV91305.1"/>
    <property type="molecule type" value="Genomic_DNA"/>
</dbReference>
<proteinExistence type="inferred from homology"/>
<keyword evidence="5" id="KW-0460">Magnesium</keyword>
<dbReference type="GO" id="GO:0004588">
    <property type="term" value="F:orotate phosphoribosyltransferase activity"/>
    <property type="evidence" value="ECO:0007669"/>
    <property type="project" value="UniProtKB-EC"/>
</dbReference>
<dbReference type="Gene3D" id="3.40.50.2020">
    <property type="match status" value="1"/>
</dbReference>
<dbReference type="Pfam" id="PF00156">
    <property type="entry name" value="Pribosyltran"/>
    <property type="match status" value="1"/>
</dbReference>
<dbReference type="EC" id="2.4.2.10" evidence="2"/>
<dbReference type="HAMAP" id="MF_01208">
    <property type="entry name" value="PyrE"/>
    <property type="match status" value="1"/>
</dbReference>
<dbReference type="GO" id="GO:0044205">
    <property type="term" value="P:'de novo' UMP biosynthetic process"/>
    <property type="evidence" value="ECO:0007669"/>
    <property type="project" value="UniProtKB-UniPathway"/>
</dbReference>
<dbReference type="NCBIfam" id="TIGR01367">
    <property type="entry name" value="pyrE_Therm"/>
    <property type="match status" value="1"/>
</dbReference>
<dbReference type="UniPathway" id="UPA00070">
    <property type="reaction ID" value="UER00119"/>
</dbReference>
<comment type="pathway">
    <text evidence="1">Pyrimidine metabolism; UMP biosynthesis via de novo pathway; UMP from orotate: step 1/2.</text>
</comment>
<dbReference type="PANTHER" id="PTHR19278">
    <property type="entry name" value="OROTATE PHOSPHORIBOSYLTRANSFERASE"/>
    <property type="match status" value="1"/>
</dbReference>
<dbReference type="InterPro" id="IPR000836">
    <property type="entry name" value="PRTase_dom"/>
</dbReference>
<dbReference type="SUPFAM" id="SSF53271">
    <property type="entry name" value="PRTase-like"/>
    <property type="match status" value="1"/>
</dbReference>
<feature type="domain" description="Phosphoribosyltransferase" evidence="7">
    <location>
        <begin position="64"/>
        <end position="173"/>
    </location>
</feature>
<keyword evidence="4 8" id="KW-0808">Transferase</keyword>
<dbReference type="InterPro" id="IPR006273">
    <property type="entry name" value="Orotate_PRibTrfase_bac"/>
</dbReference>
<keyword evidence="6" id="KW-0665">Pyrimidine biosynthesis</keyword>
<reference evidence="8" key="1">
    <citation type="submission" date="2018-06" db="EMBL/GenBank/DDBJ databases">
        <authorList>
            <person name="Zhirakovskaya E."/>
        </authorList>
    </citation>
    <scope>NUCLEOTIDE SEQUENCE</scope>
</reference>
<dbReference type="GO" id="GO:0019856">
    <property type="term" value="P:pyrimidine nucleobase biosynthetic process"/>
    <property type="evidence" value="ECO:0007669"/>
    <property type="project" value="InterPro"/>
</dbReference>
<dbReference type="CDD" id="cd06223">
    <property type="entry name" value="PRTases_typeI"/>
    <property type="match status" value="1"/>
</dbReference>
<evidence type="ECO:0000256" key="2">
    <source>
        <dbReference type="ARBA" id="ARBA00011971"/>
    </source>
</evidence>
<dbReference type="PANTHER" id="PTHR19278:SF9">
    <property type="entry name" value="URIDINE 5'-MONOPHOSPHATE SYNTHASE"/>
    <property type="match status" value="1"/>
</dbReference>
<evidence type="ECO:0000256" key="4">
    <source>
        <dbReference type="ARBA" id="ARBA00022679"/>
    </source>
</evidence>
<gene>
    <name evidence="8" type="ORF">MNBD_ALPHA04-2006</name>
</gene>
<evidence type="ECO:0000256" key="6">
    <source>
        <dbReference type="ARBA" id="ARBA00022975"/>
    </source>
</evidence>